<name>A0A9W4I9T6_9EURO</name>
<dbReference type="EMBL" id="CAJVPG010000033">
    <property type="protein sequence ID" value="CAG8267732.1"/>
    <property type="molecule type" value="Genomic_DNA"/>
</dbReference>
<dbReference type="PANTHER" id="PTHR36978:SF8">
    <property type="entry name" value="NAD DEPENDENT EPIMERASE_DEHYDRATASE"/>
    <property type="match status" value="1"/>
</dbReference>
<protein>
    <recommendedName>
        <fullName evidence="3">P-loop containing nucleoside triphosphate hydrolase protein</fullName>
    </recommendedName>
</protein>
<dbReference type="Pfam" id="PF17784">
    <property type="entry name" value="Sulfotransfer_4"/>
    <property type="match status" value="1"/>
</dbReference>
<dbReference type="AlphaFoldDB" id="A0A9W4I9T6"/>
<dbReference type="PANTHER" id="PTHR36978">
    <property type="entry name" value="P-LOOP CONTAINING NUCLEOTIDE TRIPHOSPHATE HYDROLASE"/>
    <property type="match status" value="1"/>
</dbReference>
<dbReference type="SUPFAM" id="SSF52540">
    <property type="entry name" value="P-loop containing nucleoside triphosphate hydrolases"/>
    <property type="match status" value="1"/>
</dbReference>
<dbReference type="InterPro" id="IPR040632">
    <property type="entry name" value="Sulfotransfer_4"/>
</dbReference>
<dbReference type="OrthoDB" id="4358740at2759"/>
<evidence type="ECO:0000313" key="1">
    <source>
        <dbReference type="EMBL" id="CAG8267732.1"/>
    </source>
</evidence>
<organism evidence="1 2">
    <name type="scientific">Penicillium salamii</name>
    <dbReference type="NCBI Taxonomy" id="1612424"/>
    <lineage>
        <taxon>Eukaryota</taxon>
        <taxon>Fungi</taxon>
        <taxon>Dikarya</taxon>
        <taxon>Ascomycota</taxon>
        <taxon>Pezizomycotina</taxon>
        <taxon>Eurotiomycetes</taxon>
        <taxon>Eurotiomycetidae</taxon>
        <taxon>Eurotiales</taxon>
        <taxon>Aspergillaceae</taxon>
        <taxon>Penicillium</taxon>
    </lineage>
</organism>
<evidence type="ECO:0008006" key="3">
    <source>
        <dbReference type="Google" id="ProtNLM"/>
    </source>
</evidence>
<evidence type="ECO:0000313" key="2">
    <source>
        <dbReference type="Proteomes" id="UP001152649"/>
    </source>
</evidence>
<sequence>MYALQRLLYGFPEPTPHRRSKPVEVLCLGLPRTGTESLSVALRALGLQTYHGWDLVFEPDGSKLQHCNELVRRKYNGARDGEVEISSADFDILIGDSQAVVDSLCILFAPQLLAAYPDAKVILNVRPDIDAWYRSIDKTIVQGVDQSWTMWAMQWFSAEFHWLYSLYLRHGYPGIFHGANTTDGIQKNAKWVYRDHCNMVRGMVSEDNLLEWSVEDGWEPLCKFLNKPVPEEPFPRTNSPGDYAERADELVKTRIVQCLRNLTLTVVTLGVTTAAVMWYQGRIPWATKPGDVLWRLTERIQSKWIGPTLS</sequence>
<dbReference type="Gene3D" id="3.40.50.300">
    <property type="entry name" value="P-loop containing nucleotide triphosphate hydrolases"/>
    <property type="match status" value="1"/>
</dbReference>
<accession>A0A9W4I9T6</accession>
<dbReference type="Proteomes" id="UP001152649">
    <property type="component" value="Unassembled WGS sequence"/>
</dbReference>
<comment type="caution">
    <text evidence="1">The sequence shown here is derived from an EMBL/GenBank/DDBJ whole genome shotgun (WGS) entry which is preliminary data.</text>
</comment>
<reference evidence="1" key="1">
    <citation type="submission" date="2021-07" db="EMBL/GenBank/DDBJ databases">
        <authorList>
            <person name="Branca A.L. A."/>
        </authorList>
    </citation>
    <scope>NUCLEOTIDE SEQUENCE</scope>
</reference>
<keyword evidence="2" id="KW-1185">Reference proteome</keyword>
<gene>
    <name evidence="1" type="ORF">PSALAMII_LOCUS1092</name>
</gene>
<dbReference type="InterPro" id="IPR027417">
    <property type="entry name" value="P-loop_NTPase"/>
</dbReference>
<proteinExistence type="predicted"/>